<dbReference type="AlphaFoldDB" id="A0A1I3HE71"/>
<dbReference type="EMBL" id="FOQO01000003">
    <property type="protein sequence ID" value="SFI34068.1"/>
    <property type="molecule type" value="Genomic_DNA"/>
</dbReference>
<protein>
    <submittedName>
        <fullName evidence="1">Uncharacterized protein</fullName>
    </submittedName>
</protein>
<name>A0A1I3HE71_9SPHI</name>
<dbReference type="RefSeq" id="WP_090626102.1">
    <property type="nucleotide sequence ID" value="NZ_FOQO01000003.1"/>
</dbReference>
<gene>
    <name evidence="1" type="ORF">SAMN05444682_103328</name>
</gene>
<evidence type="ECO:0000313" key="1">
    <source>
        <dbReference type="EMBL" id="SFI34068.1"/>
    </source>
</evidence>
<keyword evidence="2" id="KW-1185">Reference proteome</keyword>
<dbReference type="OrthoDB" id="799905at2"/>
<evidence type="ECO:0000313" key="2">
    <source>
        <dbReference type="Proteomes" id="UP000198670"/>
    </source>
</evidence>
<organism evidence="1 2">
    <name type="scientific">Parapedobacter indicus</name>
    <dbReference type="NCBI Taxonomy" id="1477437"/>
    <lineage>
        <taxon>Bacteria</taxon>
        <taxon>Pseudomonadati</taxon>
        <taxon>Bacteroidota</taxon>
        <taxon>Sphingobacteriia</taxon>
        <taxon>Sphingobacteriales</taxon>
        <taxon>Sphingobacteriaceae</taxon>
        <taxon>Parapedobacter</taxon>
    </lineage>
</organism>
<proteinExistence type="predicted"/>
<sequence>MNKKTIDGPSNYMEMFGLLAESNASLRHIVDLPAEVRQPTPTIELEIEGLDYFAHLFSLLACD</sequence>
<accession>A0A1I3HE71</accession>
<dbReference type="Proteomes" id="UP000198670">
    <property type="component" value="Unassembled WGS sequence"/>
</dbReference>
<reference evidence="1 2" key="1">
    <citation type="submission" date="2016-10" db="EMBL/GenBank/DDBJ databases">
        <authorList>
            <person name="de Groot N.N."/>
        </authorList>
    </citation>
    <scope>NUCLEOTIDE SEQUENCE [LARGE SCALE GENOMIC DNA]</scope>
    <source>
        <strain evidence="1 2">RK1</strain>
    </source>
</reference>